<gene>
    <name evidence="8" type="ORF">AAME72_05930</name>
</gene>
<evidence type="ECO:0000256" key="5">
    <source>
        <dbReference type="ARBA" id="ARBA00023163"/>
    </source>
</evidence>
<dbReference type="SUPFAM" id="SSF53383">
    <property type="entry name" value="PLP-dependent transferases"/>
    <property type="match status" value="1"/>
</dbReference>
<dbReference type="CDD" id="cd07377">
    <property type="entry name" value="WHTH_GntR"/>
    <property type="match status" value="1"/>
</dbReference>
<dbReference type="Gene3D" id="3.40.640.10">
    <property type="entry name" value="Type I PLP-dependent aspartate aminotransferase-like (Major domain)"/>
    <property type="match status" value="1"/>
</dbReference>
<dbReference type="CDD" id="cd00609">
    <property type="entry name" value="AAT_like"/>
    <property type="match status" value="1"/>
</dbReference>
<name>A0AAU7GH54_9MICO</name>
<dbReference type="GO" id="GO:0003677">
    <property type="term" value="F:DNA binding"/>
    <property type="evidence" value="ECO:0007669"/>
    <property type="project" value="UniProtKB-KW"/>
</dbReference>
<evidence type="ECO:0000256" key="6">
    <source>
        <dbReference type="SAM" id="MobiDB-lite"/>
    </source>
</evidence>
<dbReference type="Pfam" id="PF00392">
    <property type="entry name" value="GntR"/>
    <property type="match status" value="1"/>
</dbReference>
<feature type="compositionally biased region" description="Low complexity" evidence="6">
    <location>
        <begin position="451"/>
        <end position="464"/>
    </location>
</feature>
<dbReference type="PROSITE" id="PS50949">
    <property type="entry name" value="HTH_GNTR"/>
    <property type="match status" value="1"/>
</dbReference>
<organism evidence="8">
    <name type="scientific">Leifsonia sp. NPDC080035</name>
    <dbReference type="NCBI Taxonomy" id="3143936"/>
    <lineage>
        <taxon>Bacteria</taxon>
        <taxon>Bacillati</taxon>
        <taxon>Actinomycetota</taxon>
        <taxon>Actinomycetes</taxon>
        <taxon>Micrococcales</taxon>
        <taxon>Microbacteriaceae</taxon>
        <taxon>Leifsonia</taxon>
    </lineage>
</organism>
<reference evidence="8" key="1">
    <citation type="submission" date="2024-05" db="EMBL/GenBank/DDBJ databases">
        <title>The Natural Products Discovery Center: Release of the First 8490 Sequenced Strains for Exploring Actinobacteria Biosynthetic Diversity.</title>
        <authorList>
            <person name="Kalkreuter E."/>
            <person name="Kautsar S.A."/>
            <person name="Yang D."/>
            <person name="Bader C.D."/>
            <person name="Teijaro C.N."/>
            <person name="Fluegel L."/>
            <person name="Davis C.M."/>
            <person name="Simpson J.R."/>
            <person name="Lauterbach L."/>
            <person name="Steele A.D."/>
            <person name="Gui C."/>
            <person name="Meng S."/>
            <person name="Li G."/>
            <person name="Viehrig K."/>
            <person name="Ye F."/>
            <person name="Su P."/>
            <person name="Kiefer A.F."/>
            <person name="Nichols A."/>
            <person name="Cepeda A.J."/>
            <person name="Yan W."/>
            <person name="Fan B."/>
            <person name="Jiang Y."/>
            <person name="Adhikari A."/>
            <person name="Zheng C.-J."/>
            <person name="Schuster L."/>
            <person name="Cowan T.M."/>
            <person name="Smanski M.J."/>
            <person name="Chevrette M.G."/>
            <person name="de Carvalho L.P.S."/>
            <person name="Shen B."/>
        </authorList>
    </citation>
    <scope>NUCLEOTIDE SEQUENCE</scope>
    <source>
        <strain evidence="8">NPDC080035</strain>
    </source>
</reference>
<keyword evidence="5" id="KW-0804">Transcription</keyword>
<dbReference type="InterPro" id="IPR015424">
    <property type="entry name" value="PyrdxlP-dep_Trfase"/>
</dbReference>
<keyword evidence="2" id="KW-0663">Pyridoxal phosphate</keyword>
<evidence type="ECO:0000256" key="3">
    <source>
        <dbReference type="ARBA" id="ARBA00023015"/>
    </source>
</evidence>
<dbReference type="PANTHER" id="PTHR46577">
    <property type="entry name" value="HTH-TYPE TRANSCRIPTIONAL REGULATORY PROTEIN GABR"/>
    <property type="match status" value="1"/>
</dbReference>
<dbReference type="EMBL" id="CP157390">
    <property type="protein sequence ID" value="XBM49398.1"/>
    <property type="molecule type" value="Genomic_DNA"/>
</dbReference>
<accession>A0AAU7GH54</accession>
<dbReference type="SMART" id="SM00345">
    <property type="entry name" value="HTH_GNTR"/>
    <property type="match status" value="1"/>
</dbReference>
<evidence type="ECO:0000256" key="2">
    <source>
        <dbReference type="ARBA" id="ARBA00022898"/>
    </source>
</evidence>
<evidence type="ECO:0000259" key="7">
    <source>
        <dbReference type="PROSITE" id="PS50949"/>
    </source>
</evidence>
<proteinExistence type="inferred from homology"/>
<keyword evidence="3" id="KW-0805">Transcription regulation</keyword>
<feature type="region of interest" description="Disordered" evidence="6">
    <location>
        <begin position="451"/>
        <end position="475"/>
    </location>
</feature>
<dbReference type="GO" id="GO:0003700">
    <property type="term" value="F:DNA-binding transcription factor activity"/>
    <property type="evidence" value="ECO:0007669"/>
    <property type="project" value="InterPro"/>
</dbReference>
<dbReference type="Gene3D" id="1.10.10.10">
    <property type="entry name" value="Winged helix-like DNA-binding domain superfamily/Winged helix DNA-binding domain"/>
    <property type="match status" value="1"/>
</dbReference>
<dbReference type="GO" id="GO:0008483">
    <property type="term" value="F:transaminase activity"/>
    <property type="evidence" value="ECO:0007669"/>
    <property type="project" value="UniProtKB-KW"/>
</dbReference>
<dbReference type="InterPro" id="IPR000524">
    <property type="entry name" value="Tscrpt_reg_HTH_GntR"/>
</dbReference>
<evidence type="ECO:0000256" key="1">
    <source>
        <dbReference type="ARBA" id="ARBA00005384"/>
    </source>
</evidence>
<evidence type="ECO:0000256" key="4">
    <source>
        <dbReference type="ARBA" id="ARBA00023125"/>
    </source>
</evidence>
<dbReference type="PRINTS" id="PR00035">
    <property type="entry name" value="HTHGNTR"/>
</dbReference>
<dbReference type="Pfam" id="PF00155">
    <property type="entry name" value="Aminotran_1_2"/>
    <property type="match status" value="1"/>
</dbReference>
<dbReference type="SUPFAM" id="SSF46785">
    <property type="entry name" value="Winged helix' DNA-binding domain"/>
    <property type="match status" value="1"/>
</dbReference>
<evidence type="ECO:0000313" key="8">
    <source>
        <dbReference type="EMBL" id="XBM49398.1"/>
    </source>
</evidence>
<comment type="similarity">
    <text evidence="1">In the C-terminal section; belongs to the class-I pyridoxal-phosphate-dependent aminotransferase family.</text>
</comment>
<dbReference type="InterPro" id="IPR004839">
    <property type="entry name" value="Aminotransferase_I/II_large"/>
</dbReference>
<feature type="compositionally biased region" description="Pro residues" evidence="6">
    <location>
        <begin position="465"/>
        <end position="475"/>
    </location>
</feature>
<dbReference type="PANTHER" id="PTHR46577:SF1">
    <property type="entry name" value="HTH-TYPE TRANSCRIPTIONAL REGULATORY PROTEIN GABR"/>
    <property type="match status" value="1"/>
</dbReference>
<dbReference type="GO" id="GO:0030170">
    <property type="term" value="F:pyridoxal phosphate binding"/>
    <property type="evidence" value="ECO:0007669"/>
    <property type="project" value="InterPro"/>
</dbReference>
<feature type="domain" description="HTH gntR-type" evidence="7">
    <location>
        <begin position="11"/>
        <end position="79"/>
    </location>
</feature>
<keyword evidence="8" id="KW-0032">Aminotransferase</keyword>
<dbReference type="RefSeq" id="WP_348789316.1">
    <property type="nucleotide sequence ID" value="NZ_CP157390.1"/>
</dbReference>
<dbReference type="InterPro" id="IPR051446">
    <property type="entry name" value="HTH_trans_reg/aminotransferase"/>
</dbReference>
<keyword evidence="4" id="KW-0238">DNA-binding</keyword>
<keyword evidence="8" id="KW-0808">Transferase</keyword>
<sequence>MDTVLTLDPALPKRRGVEEAIRRAVETGSLAVGARLPSARDLAEDLGVARGTVVSAVDDLVAEGLLEARPRSGVFVAREAGAGVVPVPTVPAPPPRLDLRPGRPESGSFPATRWAAAMRRAVAGLPAEPDDDGAGSARLRSELAAYLARARGVQAAPDSIVVTSGYRSAVAVLAMSLRKRGAGHVAIEDPALPGSDTAWRALGWRVTDLPVDARGARTDALDLTMDVAVLTPAHQFPLGGALDAQRRRDAVQWARRASGLIVEDDYDGEFRFDRRPVAALQRADPERVVYVGSASKTLDTRLRLGWLVVPHELVAPVRHATLALTGGVPLLDQLALAELIGSGDIERHIRRQRREYARRREYLQDAAAAVGLALPGIPAGLQAVIPLRDGLGPTADQDGVVRAGGLVTHALQRYTRSLTRPPALVVGFSTPSRAAFEPAIDALLGAIGAAPLPHGETPPAGRPVTAPPRPPRAGS</sequence>
<protein>
    <submittedName>
        <fullName evidence="8">PLP-dependent aminotransferase family protein</fullName>
    </submittedName>
</protein>
<dbReference type="InterPro" id="IPR036388">
    <property type="entry name" value="WH-like_DNA-bd_sf"/>
</dbReference>
<dbReference type="AlphaFoldDB" id="A0AAU7GH54"/>
<dbReference type="InterPro" id="IPR036390">
    <property type="entry name" value="WH_DNA-bd_sf"/>
</dbReference>
<dbReference type="InterPro" id="IPR015421">
    <property type="entry name" value="PyrdxlP-dep_Trfase_major"/>
</dbReference>